<reference evidence="1" key="1">
    <citation type="submission" date="2020-01" db="EMBL/GenBank/DDBJ databases">
        <authorList>
            <person name="Rat A."/>
        </authorList>
    </citation>
    <scope>NUCLEOTIDE SEQUENCE</scope>
    <source>
        <strain evidence="1">LMG 28251</strain>
    </source>
</reference>
<accession>A0AAF1JWZ3</accession>
<dbReference type="EMBL" id="JAAEDH010000012">
    <property type="protein sequence ID" value="MBR0655696.1"/>
    <property type="molecule type" value="Genomic_DNA"/>
</dbReference>
<protein>
    <submittedName>
        <fullName evidence="1">DUF4087 domain-containing protein</fullName>
    </submittedName>
</protein>
<dbReference type="Pfam" id="PF13316">
    <property type="entry name" value="DUF4087"/>
    <property type="match status" value="1"/>
</dbReference>
<evidence type="ECO:0000313" key="2">
    <source>
        <dbReference type="Proteomes" id="UP001196068"/>
    </source>
</evidence>
<name>A0AAF1JWZ3_9PROT</name>
<organism evidence="1 2">
    <name type="scientific">Plastoroseomonas arctica</name>
    <dbReference type="NCBI Taxonomy" id="1509237"/>
    <lineage>
        <taxon>Bacteria</taxon>
        <taxon>Pseudomonadati</taxon>
        <taxon>Pseudomonadota</taxon>
        <taxon>Alphaproteobacteria</taxon>
        <taxon>Acetobacterales</taxon>
        <taxon>Acetobacteraceae</taxon>
        <taxon>Plastoroseomonas</taxon>
    </lineage>
</organism>
<dbReference type="Proteomes" id="UP001196068">
    <property type="component" value="Unassembled WGS sequence"/>
</dbReference>
<keyword evidence="2" id="KW-1185">Reference proteome</keyword>
<gene>
    <name evidence="1" type="ORF">GXW79_11475</name>
</gene>
<dbReference type="InterPro" id="IPR025145">
    <property type="entry name" value="DUF4087"/>
</dbReference>
<proteinExistence type="predicted"/>
<reference evidence="1" key="2">
    <citation type="journal article" date="2021" name="Syst. Appl. Microbiol.">
        <title>Roseomonas hellenica sp. nov., isolated from roots of wild-growing Alkanna tinctoria.</title>
        <authorList>
            <person name="Rat A."/>
            <person name="Naranjo H.D."/>
            <person name="Lebbe L."/>
            <person name="Cnockaert M."/>
            <person name="Krigas N."/>
            <person name="Grigoriadou K."/>
            <person name="Maloupa E."/>
            <person name="Willems A."/>
        </authorList>
    </citation>
    <scope>NUCLEOTIDE SEQUENCE</scope>
    <source>
        <strain evidence="1">LMG 28251</strain>
    </source>
</reference>
<sequence>MVRRSSMPLRLCFGVAIAFVLSLGVAQASERRCGWYQNPTPGNHWLVDRDGTWTMMAQGGHEARGMNLMPDFTTRDWVRTNGYYGYGCACIAVDVDRKSMLVTRILAVEQLPLARCRQDSALPRP</sequence>
<dbReference type="AlphaFoldDB" id="A0AAF1JWZ3"/>
<comment type="caution">
    <text evidence="1">The sequence shown here is derived from an EMBL/GenBank/DDBJ whole genome shotgun (WGS) entry which is preliminary data.</text>
</comment>
<evidence type="ECO:0000313" key="1">
    <source>
        <dbReference type="EMBL" id="MBR0655696.1"/>
    </source>
</evidence>